<dbReference type="InterPro" id="IPR050900">
    <property type="entry name" value="Transposase_IS3/IS150/IS904"/>
</dbReference>
<evidence type="ECO:0000313" key="3">
    <source>
        <dbReference type="Proteomes" id="UP000292452"/>
    </source>
</evidence>
<evidence type="ECO:0000313" key="2">
    <source>
        <dbReference type="EMBL" id="TBO59350.1"/>
    </source>
</evidence>
<dbReference type="PANTHER" id="PTHR46889:SF4">
    <property type="entry name" value="TRANSPOSASE INSO FOR INSERTION SEQUENCE ELEMENT IS911B-RELATED"/>
    <property type="match status" value="1"/>
</dbReference>
<gene>
    <name evidence="2" type="ORF">EYS09_12605</name>
</gene>
<dbReference type="PROSITE" id="PS50994">
    <property type="entry name" value="INTEGRASE"/>
    <property type="match status" value="1"/>
</dbReference>
<dbReference type="EMBL" id="SIXH01000085">
    <property type="protein sequence ID" value="TBO59350.1"/>
    <property type="molecule type" value="Genomic_DNA"/>
</dbReference>
<dbReference type="GO" id="GO:0003676">
    <property type="term" value="F:nucleic acid binding"/>
    <property type="evidence" value="ECO:0007669"/>
    <property type="project" value="InterPro"/>
</dbReference>
<dbReference type="Pfam" id="PF13683">
    <property type="entry name" value="rve_3"/>
    <property type="match status" value="1"/>
</dbReference>
<dbReference type="PANTHER" id="PTHR46889">
    <property type="entry name" value="TRANSPOSASE INSF FOR INSERTION SEQUENCE IS3B-RELATED"/>
    <property type="match status" value="1"/>
</dbReference>
<reference evidence="2 3" key="1">
    <citation type="submission" date="2019-02" db="EMBL/GenBank/DDBJ databases">
        <title>Draft Genome Sequence of Streptomyces sp. AM-2504, identified by 16S rRNA comparative analysis as a Streptomyces Kasugaensis strain.</title>
        <authorList>
            <person name="Napolioni V."/>
            <person name="Giuliodori A.M."/>
            <person name="Spurio R."/>
            <person name="Fabbretti A."/>
        </authorList>
    </citation>
    <scope>NUCLEOTIDE SEQUENCE [LARGE SCALE GENOMIC DNA]</scope>
    <source>
        <strain evidence="2 3">AM-2504</strain>
    </source>
</reference>
<dbReference type="AlphaFoldDB" id="A0A4Q9HYE5"/>
<dbReference type="Gene3D" id="3.30.420.10">
    <property type="entry name" value="Ribonuclease H-like superfamily/Ribonuclease H"/>
    <property type="match status" value="1"/>
</dbReference>
<keyword evidence="3" id="KW-1185">Reference proteome</keyword>
<accession>A0A4Q9HYE5</accession>
<dbReference type="InterPro" id="IPR001584">
    <property type="entry name" value="Integrase_cat-core"/>
</dbReference>
<dbReference type="Pfam" id="PF00665">
    <property type="entry name" value="rve"/>
    <property type="match status" value="1"/>
</dbReference>
<dbReference type="GO" id="GO:0015074">
    <property type="term" value="P:DNA integration"/>
    <property type="evidence" value="ECO:0007669"/>
    <property type="project" value="InterPro"/>
</dbReference>
<dbReference type="SUPFAM" id="SSF53098">
    <property type="entry name" value="Ribonuclease H-like"/>
    <property type="match status" value="1"/>
</dbReference>
<dbReference type="NCBIfam" id="NF033516">
    <property type="entry name" value="transpos_IS3"/>
    <property type="match status" value="1"/>
</dbReference>
<proteinExistence type="predicted"/>
<dbReference type="InterPro" id="IPR048020">
    <property type="entry name" value="Transpos_IS3"/>
</dbReference>
<organism evidence="2 3">
    <name type="scientific">Streptomyces kasugaensis</name>
    <dbReference type="NCBI Taxonomy" id="1946"/>
    <lineage>
        <taxon>Bacteria</taxon>
        <taxon>Bacillati</taxon>
        <taxon>Actinomycetota</taxon>
        <taxon>Actinomycetes</taxon>
        <taxon>Kitasatosporales</taxon>
        <taxon>Streptomycetaceae</taxon>
        <taxon>Streptomyces</taxon>
    </lineage>
</organism>
<protein>
    <submittedName>
        <fullName evidence="2">IS3 family transposase</fullName>
    </submittedName>
</protein>
<dbReference type="Proteomes" id="UP000292452">
    <property type="component" value="Unassembled WGS sequence"/>
</dbReference>
<dbReference type="InterPro" id="IPR036397">
    <property type="entry name" value="RNaseH_sf"/>
</dbReference>
<comment type="caution">
    <text evidence="2">The sequence shown here is derived from an EMBL/GenBank/DDBJ whole genome shotgun (WGS) entry which is preliminary data.</text>
</comment>
<dbReference type="OrthoDB" id="4330255at2"/>
<dbReference type="InterPro" id="IPR012337">
    <property type="entry name" value="RNaseH-like_sf"/>
</dbReference>
<sequence length="233" mass="25870">MHVELRERGWRVSKNTVAKVMAEPGLAGRVKKRRRSLTRQGKRPVAPDLVRRMFTAPTPDAAWCGGMTEIPTDEGRPCIATVIDLHSRRLLGYAMDTRHGTELVIGTQNMAAATRSGDVRDVILHTDRAASTHPRPSGTPAAAWARCHREVVQSMGRVGSALDNAVAEATNSSIKAEYIHQHRFKTRAKARIKTATWITDWHNPHRRYSACDWLSPIDCESGHTATEQQPQAA</sequence>
<feature type="domain" description="Integrase catalytic" evidence="1">
    <location>
        <begin position="55"/>
        <end position="224"/>
    </location>
</feature>
<name>A0A4Q9HYE5_STRKA</name>
<evidence type="ECO:0000259" key="1">
    <source>
        <dbReference type="PROSITE" id="PS50994"/>
    </source>
</evidence>